<accession>A0A1E5E3X6</accession>
<reference evidence="1 2" key="1">
    <citation type="journal article" date="2012" name="Science">
        <title>Ecological populations of bacteria act as socially cohesive units of antibiotic production and resistance.</title>
        <authorList>
            <person name="Cordero O.X."/>
            <person name="Wildschutte H."/>
            <person name="Kirkup B."/>
            <person name="Proehl S."/>
            <person name="Ngo L."/>
            <person name="Hussain F."/>
            <person name="Le Roux F."/>
            <person name="Mincer T."/>
            <person name="Polz M.F."/>
        </authorList>
    </citation>
    <scope>NUCLEOTIDE SEQUENCE [LARGE SCALE GENOMIC DNA]</scope>
    <source>
        <strain evidence="1 2">1S-45</strain>
    </source>
</reference>
<organism evidence="1 2">
    <name type="scientific">Vibrio rumoiensis 1S-45</name>
    <dbReference type="NCBI Taxonomy" id="1188252"/>
    <lineage>
        <taxon>Bacteria</taxon>
        <taxon>Pseudomonadati</taxon>
        <taxon>Pseudomonadota</taxon>
        <taxon>Gammaproteobacteria</taxon>
        <taxon>Vibrionales</taxon>
        <taxon>Vibrionaceae</taxon>
        <taxon>Vibrio</taxon>
    </lineage>
</organism>
<protein>
    <submittedName>
        <fullName evidence="1">Uncharacterized protein</fullName>
    </submittedName>
</protein>
<evidence type="ECO:0000313" key="2">
    <source>
        <dbReference type="Proteomes" id="UP000094070"/>
    </source>
</evidence>
<dbReference type="eggNOG" id="COG5429">
    <property type="taxonomic scope" value="Bacteria"/>
</dbReference>
<comment type="caution">
    <text evidence="1">The sequence shown here is derived from an EMBL/GenBank/DDBJ whole genome shotgun (WGS) entry which is preliminary data.</text>
</comment>
<dbReference type="SUPFAM" id="SSF52833">
    <property type="entry name" value="Thioredoxin-like"/>
    <property type="match status" value="1"/>
</dbReference>
<dbReference type="EMBL" id="AJYK02000038">
    <property type="protein sequence ID" value="OEF27273.1"/>
    <property type="molecule type" value="Genomic_DNA"/>
</dbReference>
<name>A0A1E5E3X6_9VIBR</name>
<sequence>MINLQFDNRENYTAHIVLLAMDEMTAVTRGENRGRALHHDFVALTKDQKSGSGQWEFEFSQWPDNTDAVAVWLTKEGEFEPV</sequence>
<dbReference type="InterPro" id="IPR036249">
    <property type="entry name" value="Thioredoxin-like_sf"/>
</dbReference>
<dbReference type="RefSeq" id="WP_017023996.1">
    <property type="nucleotide sequence ID" value="NZ_AJYK02000038.1"/>
</dbReference>
<gene>
    <name evidence="1" type="ORF">A1QC_06545</name>
</gene>
<proteinExistence type="predicted"/>
<evidence type="ECO:0000313" key="1">
    <source>
        <dbReference type="EMBL" id="OEF27273.1"/>
    </source>
</evidence>
<dbReference type="OrthoDB" id="9808254at2"/>
<dbReference type="Proteomes" id="UP000094070">
    <property type="component" value="Unassembled WGS sequence"/>
</dbReference>
<dbReference type="STRING" id="1188252.A1QC_06545"/>
<keyword evidence="2" id="KW-1185">Reference proteome</keyword>
<dbReference type="AlphaFoldDB" id="A0A1E5E3X6"/>